<accession>A0A1M7TB10</accession>
<proteinExistence type="predicted"/>
<protein>
    <recommendedName>
        <fullName evidence="3">DUF4390 domain-containing protein</fullName>
    </recommendedName>
</protein>
<dbReference type="EMBL" id="FRDI01000009">
    <property type="protein sequence ID" value="SHN67902.1"/>
    <property type="molecule type" value="Genomic_DNA"/>
</dbReference>
<evidence type="ECO:0008006" key="3">
    <source>
        <dbReference type="Google" id="ProtNLM"/>
    </source>
</evidence>
<reference evidence="1 2" key="1">
    <citation type="submission" date="2016-12" db="EMBL/GenBank/DDBJ databases">
        <authorList>
            <person name="Song W.-J."/>
            <person name="Kurnit D.M."/>
        </authorList>
    </citation>
    <scope>NUCLEOTIDE SEQUENCE [LARGE SCALE GENOMIC DNA]</scope>
    <source>
        <strain evidence="1 2">DSM 11393</strain>
    </source>
</reference>
<dbReference type="RefSeq" id="WP_072697483.1">
    <property type="nucleotide sequence ID" value="NZ_FRDI01000009.1"/>
</dbReference>
<dbReference type="STRING" id="1121455.SAMN02745728_01796"/>
<dbReference type="InterPro" id="IPR025500">
    <property type="entry name" value="DUF4390"/>
</dbReference>
<dbReference type="AlphaFoldDB" id="A0A1M7TB10"/>
<dbReference type="Pfam" id="PF14334">
    <property type="entry name" value="DUF4390"/>
    <property type="match status" value="1"/>
</dbReference>
<dbReference type="Proteomes" id="UP000186469">
    <property type="component" value="Unassembled WGS sequence"/>
</dbReference>
<gene>
    <name evidence="1" type="ORF">SAMN02745728_01796</name>
</gene>
<keyword evidence="2" id="KW-1185">Reference proteome</keyword>
<dbReference type="OrthoDB" id="5470580at2"/>
<evidence type="ECO:0000313" key="2">
    <source>
        <dbReference type="Proteomes" id="UP000186469"/>
    </source>
</evidence>
<organism evidence="1 2">
    <name type="scientific">Desulfovibrio litoralis DSM 11393</name>
    <dbReference type="NCBI Taxonomy" id="1121455"/>
    <lineage>
        <taxon>Bacteria</taxon>
        <taxon>Pseudomonadati</taxon>
        <taxon>Thermodesulfobacteriota</taxon>
        <taxon>Desulfovibrionia</taxon>
        <taxon>Desulfovibrionales</taxon>
        <taxon>Desulfovibrionaceae</taxon>
        <taxon>Desulfovibrio</taxon>
    </lineage>
</organism>
<evidence type="ECO:0000313" key="1">
    <source>
        <dbReference type="EMBL" id="SHN67902.1"/>
    </source>
</evidence>
<name>A0A1M7TB10_9BACT</name>
<sequence>MYKPRIIFGIFALIIFFFSSYPKSKAENIELVSTNTQVNIIGDQLKISTDLKLEGLAQIRAMLKDGAVLSLELDYSLNKKRTLWFNEQLTKYVYASTLLYDQLSREFLIYLPNNETPKRDKKLNRLIEENWKQISINFNTSVLNQSTENETYKLDLTLTLRHKEQPPWLSKTLLFVPDIITSTDKQSIDFVY</sequence>